<reference evidence="6 7" key="1">
    <citation type="submission" date="2015-12" db="EMBL/GenBank/DDBJ databases">
        <authorList>
            <person name="Shamseldin A."/>
            <person name="Moawad H."/>
            <person name="Abd El-Rahim W.M."/>
            <person name="Sadowsky M.J."/>
        </authorList>
    </citation>
    <scope>NUCLEOTIDE SEQUENCE [LARGE SCALE GENOMIC DNA]</scope>
    <source>
        <strain evidence="6 7">DG5B</strain>
    </source>
</reference>
<dbReference type="GO" id="GO:0009350">
    <property type="term" value="C:ethanolamine ammonia-lyase complex"/>
    <property type="evidence" value="ECO:0007669"/>
    <property type="project" value="UniProtKB-UniRule"/>
</dbReference>
<comment type="cofactor">
    <cofactor evidence="5">
        <name>adenosylcob(III)alamin</name>
        <dbReference type="ChEBI" id="CHEBI:18408"/>
    </cofactor>
    <text evidence="5">Binds between the large and small subunits.</text>
</comment>
<keyword evidence="4 5" id="KW-1283">Bacterial microcompartment</keyword>
<keyword evidence="3 5" id="KW-0170">Cobalt</keyword>
<evidence type="ECO:0000313" key="6">
    <source>
        <dbReference type="EMBL" id="ALW85223.1"/>
    </source>
</evidence>
<dbReference type="AlphaFoldDB" id="A0A0U4BP77"/>
<dbReference type="InterPro" id="IPR009246">
    <property type="entry name" value="EutC"/>
</dbReference>
<feature type="binding site" evidence="5">
    <location>
        <position position="185"/>
    </location>
    <ligand>
        <name>adenosylcob(III)alamin</name>
        <dbReference type="ChEBI" id="CHEBI:18408"/>
    </ligand>
</feature>
<name>A0A0U4BP77_9BACT</name>
<dbReference type="KEGG" id="hyg:AUC43_09015"/>
<dbReference type="OrthoDB" id="114248at2"/>
<dbReference type="PANTHER" id="PTHR39330">
    <property type="entry name" value="ETHANOLAMINE AMMONIA-LYASE LIGHT CHAIN"/>
    <property type="match status" value="1"/>
</dbReference>
<feature type="binding site" evidence="5">
    <location>
        <position position="164"/>
    </location>
    <ligand>
        <name>adenosylcob(III)alamin</name>
        <dbReference type="ChEBI" id="CHEBI:18408"/>
    </ligand>
</feature>
<comment type="catalytic activity">
    <reaction evidence="5">
        <text>ethanolamine = acetaldehyde + NH4(+)</text>
        <dbReference type="Rhea" id="RHEA:15313"/>
        <dbReference type="ChEBI" id="CHEBI:15343"/>
        <dbReference type="ChEBI" id="CHEBI:28938"/>
        <dbReference type="ChEBI" id="CHEBI:57603"/>
        <dbReference type="EC" id="4.3.1.7"/>
    </reaction>
</comment>
<feature type="binding site" evidence="5">
    <location>
        <position position="214"/>
    </location>
    <ligand>
        <name>adenosylcob(III)alamin</name>
        <dbReference type="ChEBI" id="CHEBI:18408"/>
    </ligand>
</feature>
<dbReference type="HAMAP" id="MF_00601">
    <property type="entry name" value="EutC"/>
    <property type="match status" value="1"/>
</dbReference>
<dbReference type="Proteomes" id="UP000059542">
    <property type="component" value="Chromosome"/>
</dbReference>
<dbReference type="Pfam" id="PF05985">
    <property type="entry name" value="EutC"/>
    <property type="match status" value="1"/>
</dbReference>
<dbReference type="GO" id="GO:0006520">
    <property type="term" value="P:amino acid metabolic process"/>
    <property type="evidence" value="ECO:0007669"/>
    <property type="project" value="InterPro"/>
</dbReference>
<dbReference type="GO" id="GO:0031471">
    <property type="term" value="C:ethanolamine degradation polyhedral organelle"/>
    <property type="evidence" value="ECO:0007669"/>
    <property type="project" value="UniProtKB-UniRule"/>
</dbReference>
<evidence type="ECO:0000256" key="3">
    <source>
        <dbReference type="ARBA" id="ARBA00023285"/>
    </source>
</evidence>
<dbReference type="PIRSF" id="PIRSF018982">
    <property type="entry name" value="EutC"/>
    <property type="match status" value="1"/>
</dbReference>
<dbReference type="InterPro" id="IPR042255">
    <property type="entry name" value="EutC_N"/>
</dbReference>
<evidence type="ECO:0000256" key="1">
    <source>
        <dbReference type="ARBA" id="ARBA00022628"/>
    </source>
</evidence>
<protein>
    <recommendedName>
        <fullName evidence="5">Ethanolamine ammonia-lyase small subunit</fullName>
        <shortName evidence="5">EAL small subunit</shortName>
        <ecNumber evidence="5">4.3.1.7</ecNumber>
    </recommendedName>
</protein>
<comment type="subunit">
    <text evidence="5">The basic unit is a heterodimer which dimerizes to form tetramers. The heterotetramers trimerize; 6 large subunits form a core ring with 6 small subunits projecting outwards.</text>
</comment>
<dbReference type="GO" id="GO:0031419">
    <property type="term" value="F:cobalamin binding"/>
    <property type="evidence" value="ECO:0007669"/>
    <property type="project" value="UniProtKB-UniRule"/>
</dbReference>
<sequence>MSSPINLPTSPTPEPDPWAALRAFTAARIALGRSGTSVPLRESLAFRLAHAHARDAVYSALALKPLRAGLEQLQLTFCAVQSRAQTREQYLQRPDWGRQLTETSQAQLEELAVGESDIAIVLADGLSATAVNDHSLPLLRQLLPMLKAAGFRLAPITLAEQARVALGDEIGQLLRARLVLMLIGERPGLSAPNSLGAYFTYGPRPGLTDEARNCVSNIRPEGLTYPAAAATLFYLLQEALRRQLSGVGLKDESDLRLG</sequence>
<dbReference type="STRING" id="1411621.AUC43_09015"/>
<evidence type="ECO:0000256" key="5">
    <source>
        <dbReference type="HAMAP-Rule" id="MF_00601"/>
    </source>
</evidence>
<dbReference type="GO" id="GO:0046336">
    <property type="term" value="P:ethanolamine catabolic process"/>
    <property type="evidence" value="ECO:0007669"/>
    <property type="project" value="UniProtKB-UniRule"/>
</dbReference>
<dbReference type="Gene3D" id="3.40.50.11240">
    <property type="entry name" value="Ethanolamine ammonia-lyase light chain (EutC)"/>
    <property type="match status" value="1"/>
</dbReference>
<keyword evidence="2 5" id="KW-0456">Lyase</keyword>
<comment type="similarity">
    <text evidence="5">Belongs to the EutC family.</text>
</comment>
<comment type="pathway">
    <text evidence="5">Amine and polyamine degradation; ethanolamine degradation.</text>
</comment>
<proteinExistence type="inferred from homology"/>
<dbReference type="UniPathway" id="UPA00560"/>
<evidence type="ECO:0000256" key="4">
    <source>
        <dbReference type="ARBA" id="ARBA00024446"/>
    </source>
</evidence>
<dbReference type="EMBL" id="CP013909">
    <property type="protein sequence ID" value="ALW85223.1"/>
    <property type="molecule type" value="Genomic_DNA"/>
</dbReference>
<comment type="subcellular location">
    <subcellularLocation>
        <location evidence="5">Bacterial microcompartment</location>
    </subcellularLocation>
</comment>
<dbReference type="InterPro" id="IPR042251">
    <property type="entry name" value="EutC_C"/>
</dbReference>
<keyword evidence="1 5" id="KW-0846">Cobalamin</keyword>
<organism evidence="6 7">
    <name type="scientific">Hymenobacter sedentarius</name>
    <dbReference type="NCBI Taxonomy" id="1411621"/>
    <lineage>
        <taxon>Bacteria</taxon>
        <taxon>Pseudomonadati</taxon>
        <taxon>Bacteroidota</taxon>
        <taxon>Cytophagia</taxon>
        <taxon>Cytophagales</taxon>
        <taxon>Hymenobacteraceae</taxon>
        <taxon>Hymenobacter</taxon>
    </lineage>
</organism>
<dbReference type="Gene3D" id="1.10.30.40">
    <property type="entry name" value="Ethanolamine ammonia-lyase light chain (EutC), N-terminal domain"/>
    <property type="match status" value="1"/>
</dbReference>
<gene>
    <name evidence="5" type="primary">eutC</name>
    <name evidence="6" type="ORF">AUC43_09015</name>
</gene>
<dbReference type="NCBIfam" id="NF003971">
    <property type="entry name" value="PRK05465.1"/>
    <property type="match status" value="1"/>
</dbReference>
<dbReference type="PANTHER" id="PTHR39330:SF1">
    <property type="entry name" value="ETHANOLAMINE AMMONIA-LYASE SMALL SUBUNIT"/>
    <property type="match status" value="1"/>
</dbReference>
<evidence type="ECO:0000313" key="7">
    <source>
        <dbReference type="Proteomes" id="UP000059542"/>
    </source>
</evidence>
<dbReference type="GO" id="GO:0008851">
    <property type="term" value="F:ethanolamine ammonia-lyase activity"/>
    <property type="evidence" value="ECO:0007669"/>
    <property type="project" value="UniProtKB-UniRule"/>
</dbReference>
<dbReference type="EC" id="4.3.1.7" evidence="5"/>
<evidence type="ECO:0000256" key="2">
    <source>
        <dbReference type="ARBA" id="ARBA00023239"/>
    </source>
</evidence>
<dbReference type="RefSeq" id="WP_068192102.1">
    <property type="nucleotide sequence ID" value="NZ_CP013909.1"/>
</dbReference>
<accession>A0A0U4BP77</accession>
<comment type="function">
    <text evidence="5">Catalyzes the deamination of various vicinal amino-alcohols to oxo compounds. Allows this organism to utilize ethanolamine as the sole source of nitrogen and carbon in the presence of external vitamin B12.</text>
</comment>
<keyword evidence="7" id="KW-1185">Reference proteome</keyword>